<evidence type="ECO:0000313" key="2">
    <source>
        <dbReference type="Proteomes" id="UP000663020"/>
    </source>
</evidence>
<keyword evidence="1" id="KW-0378">Hydrolase</keyword>
<dbReference type="EMBL" id="MT682390">
    <property type="protein sequence ID" value="QOC54374.1"/>
    <property type="molecule type" value="Genomic_DNA"/>
</dbReference>
<organism evidence="1 2">
    <name type="scientific">Aeromonas phage Atoyac15</name>
    <dbReference type="NCBI Taxonomy" id="2767551"/>
    <lineage>
        <taxon>Viruses</taxon>
        <taxon>Duplodnaviria</taxon>
        <taxon>Heunggongvirae</taxon>
        <taxon>Uroviricota</taxon>
        <taxon>Caudoviricetes</taxon>
        <taxon>Autographivirales</taxon>
        <taxon>Autonotataviridae</taxon>
        <taxon>Melnykvirinae</taxon>
        <taxon>Atoyacvirus</taxon>
        <taxon>Atoyacvirus atoyac15</taxon>
    </lineage>
</organism>
<protein>
    <submittedName>
        <fullName evidence="1">Glycosidase superfamilly protein</fullName>
    </submittedName>
</protein>
<dbReference type="SUPFAM" id="SSF48208">
    <property type="entry name" value="Six-hairpin glycosidases"/>
    <property type="match status" value="1"/>
</dbReference>
<keyword evidence="1" id="KW-0326">Glycosidase</keyword>
<accession>A0A866D2C4</accession>
<dbReference type="GO" id="GO:0016798">
    <property type="term" value="F:hydrolase activity, acting on glycosyl bonds"/>
    <property type="evidence" value="ECO:0007669"/>
    <property type="project" value="UniProtKB-KW"/>
</dbReference>
<dbReference type="GO" id="GO:0005975">
    <property type="term" value="P:carbohydrate metabolic process"/>
    <property type="evidence" value="ECO:0007669"/>
    <property type="project" value="InterPro"/>
</dbReference>
<dbReference type="InterPro" id="IPR008928">
    <property type="entry name" value="6-hairpin_glycosidase_sf"/>
</dbReference>
<keyword evidence="2" id="KW-1185">Reference proteome</keyword>
<evidence type="ECO:0000313" key="1">
    <source>
        <dbReference type="EMBL" id="QOC54374.1"/>
    </source>
</evidence>
<reference evidence="1 2" key="1">
    <citation type="journal article" date="2020" name="bioRxiv">
        <title>Dynamics of infection in a novel group of promiscuous phages and hosts of multiple bacterial genera retrieved from river communities.</title>
        <authorList>
            <person name="Cazares D."/>
            <person name="Cazares A."/>
            <person name="Figueroa W."/>
            <person name="Guarneros G."/>
            <person name="Edwards R.A."/>
            <person name="Vinuesa P."/>
        </authorList>
    </citation>
    <scope>NUCLEOTIDE SEQUENCE [LARGE SCALE GENOMIC DNA]</scope>
</reference>
<dbReference type="Proteomes" id="UP000663020">
    <property type="component" value="Segment"/>
</dbReference>
<sequence length="937" mass="106799">MLKGFGKGNSASNHAAHLAWGHHKFMERNRGLTINARKQHYAVNPEFVLSNNRHFIAESQMEAQPNGDGTTEGQSVQVLGYAYMYEATGHPEYLERAEQFFEAYVKHFYQEDVPDTPRRWVCNWIVNSKEPVLANWPVDFAAPTHSGFKEIELDWVNGKTKIPHGPPYWGEYVDKVTFGFRGNLGWESIVATVYAQNPDGSTNWNKLGEEYEIEYVINYECKKFDSNGDPESHDKWGDDPIFYPPERRGEVQLKRRDINGKARLNWGNAQPVEHGGYLIGRNEAWHNRPLRVPVGKENFGNAADGEEWFLDACWKLWELTGKERYMKAFRACEYTLNEYMKIDQEDRYFRKSSWGQSPFTDGISYWYSYPSEVEPKFSRDRAGYITIRAEAGSQQTIEQNAVWDEVSEQSTITTTVGGKDDKGGPLAATIVVGVGPERNDKNLSDWQITLPKVNDIPVPFTVGMGSLTKEKNPWNGKAYIVADSRAVVGWNAEEHEAVFEDNVYDTRSATVIRSKLSGGTSGMMIGFWLTPENSAVLERITYQADRDFYIQVYDLKGYRWHCLVPGTRGKWSQYLFGKYKFTPTEYQPNFPDIELLPTDMAWGAVSDLTVVQAGDEQLNFAYYCVNDVPVRFTGKGFTIKYGLTVKAENAFTATVGDCMARNTLGNKLYCTPGVVPFSNIYLPDQETFDGWHGMPYPGYQYPFIFVHNTHPDRDLMLKNMSKFLWESQDWYARKFGLSGPGASAYIWNRWDNLKYGQPDTWTMYHWGDGHAWDGYQPRAFFGAARAAWELKKYGMEIPPQLLDYARKWGVFLADFMKKYKVNPTLFTSDGKVPGITDDYTGHMSGLWLGGACFLAALTKDNPVPGLDEYIQGTFKEINDNFYVVDGKPNHVMNGSWSPALRLESGDGVESNGMFFGFWSGELLRGLGIYILYNSGRL</sequence>
<gene>
    <name evidence="1" type="ORF">Atoyac15_10</name>
</gene>
<name>A0A866D2C4_9CAUD</name>
<proteinExistence type="predicted"/>